<comment type="caution">
    <text evidence="2">The sequence shown here is derived from an EMBL/GenBank/DDBJ whole genome shotgun (WGS) entry which is preliminary data.</text>
</comment>
<dbReference type="GeneID" id="57376015"/>
<evidence type="ECO:0000313" key="2">
    <source>
        <dbReference type="EMBL" id="ONH40980.1"/>
    </source>
</evidence>
<evidence type="ECO:0000256" key="1">
    <source>
        <dbReference type="SAM" id="MobiDB-lite"/>
    </source>
</evidence>
<dbReference type="OrthoDB" id="6506350at2"/>
<accession>A0A1V2J751</accession>
<reference evidence="2 3" key="1">
    <citation type="submission" date="2016-10" db="EMBL/GenBank/DDBJ databases">
        <title>Pseudomonas lactis sp. nov. and Pseudomonas paralactis sp. nov., isolated from bovine raw milk.</title>
        <authorList>
            <person name="Von Neubeck M."/>
            <person name="Huptas C."/>
            <person name="Glueck C."/>
            <person name="Krewinkel M."/>
            <person name="Stoeckel M."/>
            <person name="Stressler T."/>
            <person name="Fischer L."/>
            <person name="Hinrichs J."/>
            <person name="Scherer S."/>
            <person name="Wenning M."/>
        </authorList>
    </citation>
    <scope>NUCLEOTIDE SEQUENCE [LARGE SCALE GENOMIC DNA]</scope>
    <source>
        <strain evidence="2 3">DSM 18862</strain>
    </source>
</reference>
<dbReference type="Gene3D" id="3.30.2020.40">
    <property type="entry name" value="Uncharacterised protein PF10387, DUF2442"/>
    <property type="match status" value="1"/>
</dbReference>
<organism evidence="2 3">
    <name type="scientific">Pseudomonas azotoformans</name>
    <dbReference type="NCBI Taxonomy" id="47878"/>
    <lineage>
        <taxon>Bacteria</taxon>
        <taxon>Pseudomonadati</taxon>
        <taxon>Pseudomonadota</taxon>
        <taxon>Gammaproteobacteria</taxon>
        <taxon>Pseudomonadales</taxon>
        <taxon>Pseudomonadaceae</taxon>
        <taxon>Pseudomonas</taxon>
    </lineage>
</organism>
<dbReference type="RefSeq" id="WP_071493630.1">
    <property type="nucleotide sequence ID" value="NZ_LT629702.1"/>
</dbReference>
<dbReference type="Pfam" id="PF10387">
    <property type="entry name" value="DUF2442"/>
    <property type="match status" value="1"/>
</dbReference>
<feature type="compositionally biased region" description="Basic residues" evidence="1">
    <location>
        <begin position="135"/>
        <end position="144"/>
    </location>
</feature>
<feature type="region of interest" description="Disordered" evidence="1">
    <location>
        <begin position="119"/>
        <end position="156"/>
    </location>
</feature>
<feature type="compositionally biased region" description="Low complexity" evidence="1">
    <location>
        <begin position="119"/>
        <end position="134"/>
    </location>
</feature>
<dbReference type="Proteomes" id="UP000188559">
    <property type="component" value="Unassembled WGS sequence"/>
</dbReference>
<proteinExistence type="predicted"/>
<dbReference type="EMBL" id="MNPV01000009">
    <property type="protein sequence ID" value="ONH40980.1"/>
    <property type="molecule type" value="Genomic_DNA"/>
</dbReference>
<evidence type="ECO:0000313" key="3">
    <source>
        <dbReference type="Proteomes" id="UP000188559"/>
    </source>
</evidence>
<keyword evidence="3" id="KW-1185">Reference proteome</keyword>
<name>A0A1V2J751_PSEAZ</name>
<sequence>MKQIVKAKVVPYKPLTEADVEKAIARGRKTRHLYARASSVRYEDNCLSIGFSDGSRVVLPVAGLPEFAGFSLEDFEQLEVGFGGKALCCEAQDLDVSITGLIATSKPLMDLAISLVASRNGRKSSAAKAAAARANGKKGGRPRKKQPEDAELPPSQ</sequence>
<protein>
    <recommendedName>
        <fullName evidence="4">DUF2442 domain-containing protein</fullName>
    </recommendedName>
</protein>
<dbReference type="InterPro" id="IPR018841">
    <property type="entry name" value="DUF2442"/>
</dbReference>
<gene>
    <name evidence="2" type="ORF">BLL37_27190</name>
</gene>
<evidence type="ECO:0008006" key="4">
    <source>
        <dbReference type="Google" id="ProtNLM"/>
    </source>
</evidence>
<dbReference type="AlphaFoldDB" id="A0A1V2J751"/>